<dbReference type="AlphaFoldDB" id="A0A3D8Q6Q7"/>
<keyword evidence="3" id="KW-1185">Reference proteome</keyword>
<comment type="caution">
    <text evidence="2">The sequence shown here is derived from an EMBL/GenBank/DDBJ whole genome shotgun (WGS) entry which is preliminary data.</text>
</comment>
<accession>A0A3D8Q6Q7</accession>
<dbReference type="EMBL" id="PDLN01000023">
    <property type="protein sequence ID" value="RDW57367.1"/>
    <property type="molecule type" value="Genomic_DNA"/>
</dbReference>
<dbReference type="Proteomes" id="UP000256328">
    <property type="component" value="Unassembled WGS sequence"/>
</dbReference>
<sequence length="307" mass="32732">MLFLQSFLLLLSMSDTFATAERAPRLILRGARARNAAAPEAGLAAREPEPEKLAKRACPAGTRYLYHIPGSPAAEVCIGTWVFASCTIIVASVSAVFVTLSITSANWVKSQVSDASSAGPPAKKRGEEEPLTWGALYNYTKAAGINRIEGDACALLSNTSSTPAALASYASGNLTDLDLDPTSPKGIAATIPPSPAHQYVATGLEIHEDGFSASFAPHNPDPLQQRSTCNEQIHIHYWASAGHTGTILSSSDVQTLVKTALSDSYQKNYQAACYELDNNGNWSGAYRICYNNNRSQIGCFTCNGHTN</sequence>
<reference evidence="2 3" key="1">
    <citation type="journal article" date="2018" name="IMA Fungus">
        <title>IMA Genome-F 9: Draft genome sequence of Annulohypoxylon stygium, Aspergillus mulundensis, Berkeleyomyces basicola (syn. Thielaviopsis basicola), Ceratocystis smalleyi, two Cercospora beticola strains, Coleophoma cylindrospora, Fusarium fracticaudum, Phialophora cf. hyalina, and Morchella septimelata.</title>
        <authorList>
            <person name="Wingfield B.D."/>
            <person name="Bills G.F."/>
            <person name="Dong Y."/>
            <person name="Huang W."/>
            <person name="Nel W.J."/>
            <person name="Swalarsk-Parry B.S."/>
            <person name="Vaghefi N."/>
            <person name="Wilken P.M."/>
            <person name="An Z."/>
            <person name="de Beer Z.W."/>
            <person name="De Vos L."/>
            <person name="Chen L."/>
            <person name="Duong T.A."/>
            <person name="Gao Y."/>
            <person name="Hammerbacher A."/>
            <person name="Kikkert J.R."/>
            <person name="Li Y."/>
            <person name="Li H."/>
            <person name="Li K."/>
            <person name="Li Q."/>
            <person name="Liu X."/>
            <person name="Ma X."/>
            <person name="Naidoo K."/>
            <person name="Pethybridge S.J."/>
            <person name="Sun J."/>
            <person name="Steenkamp E.T."/>
            <person name="van der Nest M.A."/>
            <person name="van Wyk S."/>
            <person name="Wingfield M.J."/>
            <person name="Xiong C."/>
            <person name="Yue Q."/>
            <person name="Zhang X."/>
        </authorList>
    </citation>
    <scope>NUCLEOTIDE SEQUENCE [LARGE SCALE GENOMIC DNA]</scope>
    <source>
        <strain evidence="2 3">BP5796</strain>
    </source>
</reference>
<evidence type="ECO:0000256" key="1">
    <source>
        <dbReference type="SAM" id="SignalP"/>
    </source>
</evidence>
<dbReference type="OrthoDB" id="3522218at2759"/>
<organism evidence="2 3">
    <name type="scientific">Coleophoma crateriformis</name>
    <dbReference type="NCBI Taxonomy" id="565419"/>
    <lineage>
        <taxon>Eukaryota</taxon>
        <taxon>Fungi</taxon>
        <taxon>Dikarya</taxon>
        <taxon>Ascomycota</taxon>
        <taxon>Pezizomycotina</taxon>
        <taxon>Leotiomycetes</taxon>
        <taxon>Helotiales</taxon>
        <taxon>Dermateaceae</taxon>
        <taxon>Coleophoma</taxon>
    </lineage>
</organism>
<name>A0A3D8Q6Q7_9HELO</name>
<proteinExistence type="predicted"/>
<evidence type="ECO:0000313" key="3">
    <source>
        <dbReference type="Proteomes" id="UP000256328"/>
    </source>
</evidence>
<evidence type="ECO:0008006" key="4">
    <source>
        <dbReference type="Google" id="ProtNLM"/>
    </source>
</evidence>
<protein>
    <recommendedName>
        <fullName evidence="4">SCP domain-containing protein</fullName>
    </recommendedName>
</protein>
<feature type="chain" id="PRO_5017803858" description="SCP domain-containing protein" evidence="1">
    <location>
        <begin position="19"/>
        <end position="307"/>
    </location>
</feature>
<keyword evidence="1" id="KW-0732">Signal</keyword>
<evidence type="ECO:0000313" key="2">
    <source>
        <dbReference type="EMBL" id="RDW57367.1"/>
    </source>
</evidence>
<gene>
    <name evidence="2" type="ORF">BP5796_12817</name>
</gene>
<feature type="signal peptide" evidence="1">
    <location>
        <begin position="1"/>
        <end position="18"/>
    </location>
</feature>